<dbReference type="Proteomes" id="UP001519344">
    <property type="component" value="Unassembled WGS sequence"/>
</dbReference>
<dbReference type="EMBL" id="JAGGKV010000010">
    <property type="protein sequence ID" value="MBP1964770.1"/>
    <property type="molecule type" value="Genomic_DNA"/>
</dbReference>
<organism evidence="1 2">
    <name type="scientific">Paenibacillus aceris</name>
    <dbReference type="NCBI Taxonomy" id="869555"/>
    <lineage>
        <taxon>Bacteria</taxon>
        <taxon>Bacillati</taxon>
        <taxon>Bacillota</taxon>
        <taxon>Bacilli</taxon>
        <taxon>Bacillales</taxon>
        <taxon>Paenibacillaceae</taxon>
        <taxon>Paenibacillus</taxon>
    </lineage>
</organism>
<protein>
    <submittedName>
        <fullName evidence="1">DNA polymerase III epsilon subunit-like protein</fullName>
    </submittedName>
</protein>
<comment type="caution">
    <text evidence="1">The sequence shown here is derived from an EMBL/GenBank/DDBJ whole genome shotgun (WGS) entry which is preliminary data.</text>
</comment>
<gene>
    <name evidence="1" type="ORF">J2Z65_003993</name>
</gene>
<reference evidence="1 2" key="1">
    <citation type="submission" date="2021-03" db="EMBL/GenBank/DDBJ databases">
        <title>Genomic Encyclopedia of Type Strains, Phase IV (KMG-IV): sequencing the most valuable type-strain genomes for metagenomic binning, comparative biology and taxonomic classification.</title>
        <authorList>
            <person name="Goeker M."/>
        </authorList>
    </citation>
    <scope>NUCLEOTIDE SEQUENCE [LARGE SCALE GENOMIC DNA]</scope>
    <source>
        <strain evidence="1 2">DSM 24950</strain>
    </source>
</reference>
<name>A0ABS4I1U0_9BACL</name>
<evidence type="ECO:0000313" key="1">
    <source>
        <dbReference type="EMBL" id="MBP1964770.1"/>
    </source>
</evidence>
<evidence type="ECO:0000313" key="2">
    <source>
        <dbReference type="Proteomes" id="UP001519344"/>
    </source>
</evidence>
<sequence>MPRALAQARGDRIRACVSVAIGVHDGFLLGDARDRTVAAHFAHRDRAELDEADPELRQRFVRCTLKIERAAQADGARDLHARDFVVEHCRLLEMAHRFDHEGSSGHAA</sequence>
<dbReference type="RefSeq" id="WP_338111551.1">
    <property type="nucleotide sequence ID" value="NZ_JAAOZR010000005.1"/>
</dbReference>
<keyword evidence="2" id="KW-1185">Reference proteome</keyword>
<proteinExistence type="predicted"/>
<accession>A0ABS4I1U0</accession>